<evidence type="ECO:0000256" key="1">
    <source>
        <dbReference type="SAM" id="SignalP"/>
    </source>
</evidence>
<dbReference type="KEGG" id="hco:LOKO_00048"/>
<organism evidence="2 3">
    <name type="scientific">Halomonas chromatireducens</name>
    <dbReference type="NCBI Taxonomy" id="507626"/>
    <lineage>
        <taxon>Bacteria</taxon>
        <taxon>Pseudomonadati</taxon>
        <taxon>Pseudomonadota</taxon>
        <taxon>Gammaproteobacteria</taxon>
        <taxon>Oceanospirillales</taxon>
        <taxon>Halomonadaceae</taxon>
        <taxon>Halomonas</taxon>
    </lineage>
</organism>
<evidence type="ECO:0008006" key="4">
    <source>
        <dbReference type="Google" id="ProtNLM"/>
    </source>
</evidence>
<keyword evidence="1" id="KW-0732">Signal</keyword>
<reference evidence="2 3" key="1">
    <citation type="journal article" date="2016" name="Genome Announc.">
        <title>Draft Genome Sequence of 'Halomonas chromatireducens' Strain AGD 8-3, a Haloalkaliphilic Chromate- and Selenite-Reducing Gammaproteobacterium.</title>
        <authorList>
            <person name="Sharko F.S."/>
            <person name="Shapovalova A.A."/>
            <person name="Tsygankova S.V."/>
            <person name="Komova A.V."/>
            <person name="Boulygina E.S."/>
            <person name="Teslyuk A.B."/>
            <person name="Gotovtsev P.M."/>
            <person name="Namsaraev Z.B."/>
            <person name="Khijniak T.V."/>
            <person name="Nedoluzhko A.V."/>
            <person name="Vasilov R.G."/>
        </authorList>
    </citation>
    <scope>NUCLEOTIDE SEQUENCE [LARGE SCALE GENOMIC DNA]</scope>
    <source>
        <strain evidence="2 3">AGD 8-3</strain>
    </source>
</reference>
<dbReference type="RefSeq" id="WP_066443465.1">
    <property type="nucleotide sequence ID" value="NZ_CP014226.1"/>
</dbReference>
<dbReference type="AlphaFoldDB" id="A0A109UKL8"/>
<reference evidence="2 3" key="2">
    <citation type="submission" date="2016-02" db="EMBL/GenBank/DDBJ databases">
        <authorList>
            <person name="Wen L."/>
            <person name="He K."/>
            <person name="Yang H."/>
        </authorList>
    </citation>
    <scope>NUCLEOTIDE SEQUENCE [LARGE SCALE GENOMIC DNA]</scope>
    <source>
        <strain evidence="2 3">AGD 8-3</strain>
    </source>
</reference>
<dbReference type="STRING" id="507626.LOKO_00048"/>
<dbReference type="InterPro" id="IPR046150">
    <property type="entry name" value="DUF6152"/>
</dbReference>
<feature type="signal peptide" evidence="1">
    <location>
        <begin position="1"/>
        <end position="25"/>
    </location>
</feature>
<accession>A0A109UKL8</accession>
<dbReference type="EMBL" id="CP014226">
    <property type="protein sequence ID" value="AMC99152.1"/>
    <property type="molecule type" value="Genomic_DNA"/>
</dbReference>
<keyword evidence="3" id="KW-1185">Reference proteome</keyword>
<evidence type="ECO:0000313" key="3">
    <source>
        <dbReference type="Proteomes" id="UP000063387"/>
    </source>
</evidence>
<feature type="chain" id="PRO_5007140946" description="DUF5666 domain-containing protein" evidence="1">
    <location>
        <begin position="26"/>
        <end position="119"/>
    </location>
</feature>
<gene>
    <name evidence="2" type="ORF">LOKO_00048</name>
</gene>
<dbReference type="OrthoDB" id="6896283at2"/>
<dbReference type="Pfam" id="PF19649">
    <property type="entry name" value="DUF6152"/>
    <property type="match status" value="1"/>
</dbReference>
<sequence length="119" mass="13095">MSRLSGVGWGALLCALLLFVSPVQAHHGWIGGETIELSGTITWVRLGNPHGELTLDVDGEEWTVEVGQPWRNERAGLEEGDLAEGVTLRVSGEHAAERLLKAEQLWIGEEHYVLYPGRI</sequence>
<dbReference type="Proteomes" id="UP000063387">
    <property type="component" value="Chromosome"/>
</dbReference>
<name>A0A109UKL8_9GAMM</name>
<dbReference type="PATRIC" id="fig|507626.3.peg.48"/>
<protein>
    <recommendedName>
        <fullName evidence="4">DUF5666 domain-containing protein</fullName>
    </recommendedName>
</protein>
<evidence type="ECO:0000313" key="2">
    <source>
        <dbReference type="EMBL" id="AMC99152.1"/>
    </source>
</evidence>
<proteinExistence type="predicted"/>